<evidence type="ECO:0000256" key="3">
    <source>
        <dbReference type="ARBA" id="ARBA00022692"/>
    </source>
</evidence>
<feature type="transmembrane region" description="Helical" evidence="6">
    <location>
        <begin position="174"/>
        <end position="198"/>
    </location>
</feature>
<feature type="transmembrane region" description="Helical" evidence="6">
    <location>
        <begin position="258"/>
        <end position="275"/>
    </location>
</feature>
<feature type="transmembrane region" description="Helical" evidence="6">
    <location>
        <begin position="296"/>
        <end position="320"/>
    </location>
</feature>
<proteinExistence type="predicted"/>
<organism evidence="7 8">
    <name type="scientific">Butyricicoccus pullicaecorum</name>
    <dbReference type="NCBI Taxonomy" id="501571"/>
    <lineage>
        <taxon>Bacteria</taxon>
        <taxon>Bacillati</taxon>
        <taxon>Bacillota</taxon>
        <taxon>Clostridia</taxon>
        <taxon>Eubacteriales</taxon>
        <taxon>Butyricicoccaceae</taxon>
        <taxon>Butyricicoccus</taxon>
    </lineage>
</organism>
<keyword evidence="2" id="KW-1003">Cell membrane</keyword>
<keyword evidence="4 6" id="KW-1133">Transmembrane helix</keyword>
<feature type="transmembrane region" description="Helical" evidence="6">
    <location>
        <begin position="447"/>
        <end position="468"/>
    </location>
</feature>
<dbReference type="Pfam" id="PF13440">
    <property type="entry name" value="Polysacc_synt_3"/>
    <property type="match status" value="1"/>
</dbReference>
<evidence type="ECO:0000313" key="7">
    <source>
        <dbReference type="EMBL" id="OUP54465.1"/>
    </source>
</evidence>
<feature type="transmembrane region" description="Helical" evidence="6">
    <location>
        <begin position="112"/>
        <end position="130"/>
    </location>
</feature>
<dbReference type="PANTHER" id="PTHR30250">
    <property type="entry name" value="PST FAMILY PREDICTED COLANIC ACID TRANSPORTER"/>
    <property type="match status" value="1"/>
</dbReference>
<accession>A0A1Y4LCL2</accession>
<sequence length="482" mass="52303">MSEKNTMTRNAMLFLPAKLAEGVLLMAMSSLYSHILTKSAVGLFNATNMMVNFTFLLIAAWMSNSNTRYVAEEYKKDRAARLFSTIAPIYVLLCAVTGAVCIGIYLFTRETYYLLGAVMFCTYSAFTVLNNTMVQLSIIRPAIILSLTSASLKLLLAILFVGGKSGFDSPTPALLANILADGIGSIGAVIALGMPHVVRLRRFSQEMLKKLLAFGVPLMGVALCTALLNLIDRFLVLGIYGDEVFAVYSSNVSIPSSIFNMLSVGVLRGVYPAVLRAWRESGRDEARGLLNAGVRLYMLVAFPAAFGLTAVALPFTRVFFASGYDAGAPAIGLMSFTMVFMGLTEYANKGFELEQNTRPVILNSALATIIKIVSSVVLIRAMGFMGGAVGSVIALASYFLITSIRVRRYFMWHVSMKSFLRIFISAALCGVVAFACTLLPMGNLFRLIIAIAAGGLTYLVCIVLSGEAREEMTMLVKKLHRS</sequence>
<keyword evidence="3 6" id="KW-0812">Transmembrane</keyword>
<feature type="transmembrane region" description="Helical" evidence="6">
    <location>
        <begin position="418"/>
        <end position="441"/>
    </location>
</feature>
<protein>
    <submittedName>
        <fullName evidence="7">Uncharacterized protein</fullName>
    </submittedName>
</protein>
<dbReference type="InterPro" id="IPR050833">
    <property type="entry name" value="Poly_Biosynth_Transport"/>
</dbReference>
<evidence type="ECO:0000313" key="8">
    <source>
        <dbReference type="Proteomes" id="UP000195897"/>
    </source>
</evidence>
<keyword evidence="5 6" id="KW-0472">Membrane</keyword>
<feature type="transmembrane region" description="Helical" evidence="6">
    <location>
        <begin position="326"/>
        <end position="348"/>
    </location>
</feature>
<evidence type="ECO:0000256" key="6">
    <source>
        <dbReference type="SAM" id="Phobius"/>
    </source>
</evidence>
<dbReference type="PANTHER" id="PTHR30250:SF11">
    <property type="entry name" value="O-ANTIGEN TRANSPORTER-RELATED"/>
    <property type="match status" value="1"/>
</dbReference>
<evidence type="ECO:0000256" key="2">
    <source>
        <dbReference type="ARBA" id="ARBA00022475"/>
    </source>
</evidence>
<feature type="transmembrane region" description="Helical" evidence="6">
    <location>
        <begin position="142"/>
        <end position="162"/>
    </location>
</feature>
<feature type="transmembrane region" description="Helical" evidence="6">
    <location>
        <begin position="41"/>
        <end position="61"/>
    </location>
</feature>
<feature type="transmembrane region" description="Helical" evidence="6">
    <location>
        <begin position="385"/>
        <end position="406"/>
    </location>
</feature>
<dbReference type="Proteomes" id="UP000195897">
    <property type="component" value="Unassembled WGS sequence"/>
</dbReference>
<evidence type="ECO:0000256" key="1">
    <source>
        <dbReference type="ARBA" id="ARBA00004651"/>
    </source>
</evidence>
<gene>
    <name evidence="7" type="ORF">B5F17_00775</name>
</gene>
<feature type="transmembrane region" description="Helical" evidence="6">
    <location>
        <begin position="210"/>
        <end position="231"/>
    </location>
</feature>
<dbReference type="AlphaFoldDB" id="A0A1Y4LCL2"/>
<evidence type="ECO:0000256" key="5">
    <source>
        <dbReference type="ARBA" id="ARBA00023136"/>
    </source>
</evidence>
<comment type="subcellular location">
    <subcellularLocation>
        <location evidence="1">Cell membrane</location>
        <topology evidence="1">Multi-pass membrane protein</topology>
    </subcellularLocation>
</comment>
<feature type="transmembrane region" description="Helical" evidence="6">
    <location>
        <begin position="360"/>
        <end position="379"/>
    </location>
</feature>
<name>A0A1Y4LCL2_9FIRM</name>
<comment type="caution">
    <text evidence="7">The sequence shown here is derived from an EMBL/GenBank/DDBJ whole genome shotgun (WGS) entry which is preliminary data.</text>
</comment>
<dbReference type="GO" id="GO:0005886">
    <property type="term" value="C:plasma membrane"/>
    <property type="evidence" value="ECO:0007669"/>
    <property type="project" value="UniProtKB-SubCell"/>
</dbReference>
<dbReference type="EMBL" id="NFKK01000001">
    <property type="protein sequence ID" value="OUP54465.1"/>
    <property type="molecule type" value="Genomic_DNA"/>
</dbReference>
<feature type="transmembrane region" description="Helical" evidence="6">
    <location>
        <begin position="82"/>
        <end position="106"/>
    </location>
</feature>
<evidence type="ECO:0000256" key="4">
    <source>
        <dbReference type="ARBA" id="ARBA00022989"/>
    </source>
</evidence>
<feature type="transmembrane region" description="Helical" evidence="6">
    <location>
        <begin position="12"/>
        <end position="35"/>
    </location>
</feature>
<dbReference type="RefSeq" id="WP_087369868.1">
    <property type="nucleotide sequence ID" value="NZ_NFKK01000001.1"/>
</dbReference>
<reference evidence="8" key="1">
    <citation type="submission" date="2017-04" db="EMBL/GenBank/DDBJ databases">
        <title>Function of individual gut microbiota members based on whole genome sequencing of pure cultures obtained from chicken caecum.</title>
        <authorList>
            <person name="Medvecky M."/>
            <person name="Cejkova D."/>
            <person name="Polansky O."/>
            <person name="Karasova D."/>
            <person name="Kubasova T."/>
            <person name="Cizek A."/>
            <person name="Rychlik I."/>
        </authorList>
    </citation>
    <scope>NUCLEOTIDE SEQUENCE [LARGE SCALE GENOMIC DNA]</scope>
    <source>
        <strain evidence="8">An180</strain>
    </source>
</reference>